<evidence type="ECO:0000256" key="1">
    <source>
        <dbReference type="SAM" id="Phobius"/>
    </source>
</evidence>
<dbReference type="PANTHER" id="PTHR13160">
    <property type="entry name" value="OLIGOSACCHARYLTRANSFERASE COMPLEX SUBUNIT OSTC"/>
    <property type="match status" value="1"/>
</dbReference>
<proteinExistence type="predicted"/>
<reference evidence="2" key="1">
    <citation type="submission" date="2022-03" db="EMBL/GenBank/DDBJ databases">
        <title>A functionally conserved STORR gene fusion in Papaver species that diverged 16.8 million years ago.</title>
        <authorList>
            <person name="Catania T."/>
        </authorList>
    </citation>
    <scope>NUCLEOTIDE SEQUENCE</scope>
    <source>
        <strain evidence="2">S-191538</strain>
    </source>
</reference>
<dbReference type="GO" id="GO:0008250">
    <property type="term" value="C:oligosaccharyltransferase complex"/>
    <property type="evidence" value="ECO:0007669"/>
    <property type="project" value="InterPro"/>
</dbReference>
<dbReference type="PANTHER" id="PTHR13160:SF4">
    <property type="entry name" value="OLIGOSACCHARYLTRANSFERASE COMPLEX SUBUNIT OSTC"/>
    <property type="match status" value="1"/>
</dbReference>
<dbReference type="AlphaFoldDB" id="A0AA41VLU9"/>
<keyword evidence="3" id="KW-1185">Reference proteome</keyword>
<keyword evidence="1" id="KW-0472">Membrane</keyword>
<organism evidence="2 3">
    <name type="scientific">Papaver nudicaule</name>
    <name type="common">Iceland poppy</name>
    <dbReference type="NCBI Taxonomy" id="74823"/>
    <lineage>
        <taxon>Eukaryota</taxon>
        <taxon>Viridiplantae</taxon>
        <taxon>Streptophyta</taxon>
        <taxon>Embryophyta</taxon>
        <taxon>Tracheophyta</taxon>
        <taxon>Spermatophyta</taxon>
        <taxon>Magnoliopsida</taxon>
        <taxon>Ranunculales</taxon>
        <taxon>Papaveraceae</taxon>
        <taxon>Papaveroideae</taxon>
        <taxon>Papaver</taxon>
    </lineage>
</organism>
<sequence length="56" mass="6259">MFVLGGLGIILLDLGLDRNRDKSVKLFFVSVGIASVVIAYVMSMLFIRIKIPNYLK</sequence>
<evidence type="ECO:0000313" key="2">
    <source>
        <dbReference type="EMBL" id="MCL7043463.1"/>
    </source>
</evidence>
<dbReference type="Proteomes" id="UP001177140">
    <property type="component" value="Unassembled WGS sequence"/>
</dbReference>
<dbReference type="InterPro" id="IPR042416">
    <property type="entry name" value="OSTC"/>
</dbReference>
<dbReference type="EMBL" id="JAJJMA010246906">
    <property type="protein sequence ID" value="MCL7043463.1"/>
    <property type="molecule type" value="Genomic_DNA"/>
</dbReference>
<keyword evidence="1" id="KW-0812">Transmembrane</keyword>
<evidence type="ECO:0000313" key="3">
    <source>
        <dbReference type="Proteomes" id="UP001177140"/>
    </source>
</evidence>
<feature type="transmembrane region" description="Helical" evidence="1">
    <location>
        <begin position="27"/>
        <end position="47"/>
    </location>
</feature>
<accession>A0AA41VLU9</accession>
<name>A0AA41VLU9_PAPNU</name>
<keyword evidence="1" id="KW-1133">Transmembrane helix</keyword>
<protein>
    <submittedName>
        <fullName evidence="2">Uncharacterized protein</fullName>
    </submittedName>
</protein>
<comment type="caution">
    <text evidence="2">The sequence shown here is derived from an EMBL/GenBank/DDBJ whole genome shotgun (WGS) entry which is preliminary data.</text>
</comment>
<gene>
    <name evidence="2" type="ORF">MKW94_006418</name>
</gene>